<dbReference type="InterPro" id="IPR012337">
    <property type="entry name" value="RNaseH-like_sf"/>
</dbReference>
<reference evidence="1 2" key="1">
    <citation type="journal article" date="2019" name="Nat. Ecol. Evol.">
        <title>Megaphylogeny resolves global patterns of mushroom evolution.</title>
        <authorList>
            <person name="Varga T."/>
            <person name="Krizsan K."/>
            <person name="Foldi C."/>
            <person name="Dima B."/>
            <person name="Sanchez-Garcia M."/>
            <person name="Sanchez-Ramirez S."/>
            <person name="Szollosi G.J."/>
            <person name="Szarkandi J.G."/>
            <person name="Papp V."/>
            <person name="Albert L."/>
            <person name="Andreopoulos W."/>
            <person name="Angelini C."/>
            <person name="Antonin V."/>
            <person name="Barry K.W."/>
            <person name="Bougher N.L."/>
            <person name="Buchanan P."/>
            <person name="Buyck B."/>
            <person name="Bense V."/>
            <person name="Catcheside P."/>
            <person name="Chovatia M."/>
            <person name="Cooper J."/>
            <person name="Damon W."/>
            <person name="Desjardin D."/>
            <person name="Finy P."/>
            <person name="Geml J."/>
            <person name="Haridas S."/>
            <person name="Hughes K."/>
            <person name="Justo A."/>
            <person name="Karasinski D."/>
            <person name="Kautmanova I."/>
            <person name="Kiss B."/>
            <person name="Kocsube S."/>
            <person name="Kotiranta H."/>
            <person name="LaButti K.M."/>
            <person name="Lechner B.E."/>
            <person name="Liimatainen K."/>
            <person name="Lipzen A."/>
            <person name="Lukacs Z."/>
            <person name="Mihaltcheva S."/>
            <person name="Morgado L.N."/>
            <person name="Niskanen T."/>
            <person name="Noordeloos M.E."/>
            <person name="Ohm R.A."/>
            <person name="Ortiz-Santana B."/>
            <person name="Ovrebo C."/>
            <person name="Racz N."/>
            <person name="Riley R."/>
            <person name="Savchenko A."/>
            <person name="Shiryaev A."/>
            <person name="Soop K."/>
            <person name="Spirin V."/>
            <person name="Szebenyi C."/>
            <person name="Tomsovsky M."/>
            <person name="Tulloss R.E."/>
            <person name="Uehling J."/>
            <person name="Grigoriev I.V."/>
            <person name="Vagvolgyi C."/>
            <person name="Papp T."/>
            <person name="Martin F.M."/>
            <person name="Miettinen O."/>
            <person name="Hibbett D.S."/>
            <person name="Nagy L.G."/>
        </authorList>
    </citation>
    <scope>NUCLEOTIDE SEQUENCE [LARGE SCALE GENOMIC DNA]</scope>
    <source>
        <strain evidence="1 2">CBS 962.96</strain>
    </source>
</reference>
<dbReference type="PANTHER" id="PTHR46169">
    <property type="entry name" value="DNA REPLICATION-RELATED ELEMENT FACTOR, ISOFORM A"/>
    <property type="match status" value="1"/>
</dbReference>
<dbReference type="PANTHER" id="PTHR46169:SF29">
    <property type="entry name" value="DNA REPLICATION-RELATED ELEMENT FACTOR, ISOFORM A"/>
    <property type="match status" value="1"/>
</dbReference>
<sequence length="545" mass="62402">MAPSRTPSPNPPNSDAIFYGETLPRRSPWTNDLQQEFNADLCNLLVAGLVAWRAVEIPYWQWFFAKWVPGAALPARRQLSGQILDNQAEKAYNNMRMETDGLYGTGQCDGWKNVKKNSVVASMVNVEYNPRLLGVEDISAERKTADNLIKIVINEMNRIRDIFNVILVAWCTDASSESAKMRRNLVAKFPWLVVLDCWAHQVNLIVGDFIKLKVPLIRAADKALELIKWFNNHSFALGLLRQEQTFYRFAVLVLILPVLTRWTSHYLAMDRLVELKPAFLRLVISDDICKKLVASAGSKAADKTKAQKMIRLIKETEFWTQVESLRNMLRPFAIAANLIQADNCRLDTVLFTLAHLYYIHKTSRTIDPDQEIFILAVVFNPYIRSRAFDPSNELASAGRMWNLVRRAYKRFSRGQEPSAEFKECFTAYYRGIGRWSDEHMDLKGSRESANQRGTYVNLVKLWRDFEVEDNSSECSNGANGMVRLAMRILSMVPNSASTERILSRFGSIHTKARSRLHVQKVRKMTIVAQDIERVHGTGPSRYTKQ</sequence>
<proteinExistence type="predicted"/>
<dbReference type="InterPro" id="IPR052717">
    <property type="entry name" value="Vacuolar_transposase_reg"/>
</dbReference>
<dbReference type="OrthoDB" id="2423954at2759"/>
<organism evidence="1 2">
    <name type="scientific">Dendrothele bispora (strain CBS 962.96)</name>
    <dbReference type="NCBI Taxonomy" id="1314807"/>
    <lineage>
        <taxon>Eukaryota</taxon>
        <taxon>Fungi</taxon>
        <taxon>Dikarya</taxon>
        <taxon>Basidiomycota</taxon>
        <taxon>Agaricomycotina</taxon>
        <taxon>Agaricomycetes</taxon>
        <taxon>Agaricomycetidae</taxon>
        <taxon>Agaricales</taxon>
        <taxon>Agaricales incertae sedis</taxon>
        <taxon>Dendrothele</taxon>
    </lineage>
</organism>
<dbReference type="GO" id="GO:0005634">
    <property type="term" value="C:nucleus"/>
    <property type="evidence" value="ECO:0007669"/>
    <property type="project" value="TreeGrafter"/>
</dbReference>
<gene>
    <name evidence="1" type="ORF">K435DRAFT_892231</name>
</gene>
<keyword evidence="2" id="KW-1185">Reference proteome</keyword>
<feature type="non-terminal residue" evidence="1">
    <location>
        <position position="545"/>
    </location>
</feature>
<protein>
    <recommendedName>
        <fullName evidence="3">DUF659 domain-containing protein</fullName>
    </recommendedName>
</protein>
<evidence type="ECO:0008006" key="3">
    <source>
        <dbReference type="Google" id="ProtNLM"/>
    </source>
</evidence>
<dbReference type="GO" id="GO:0006357">
    <property type="term" value="P:regulation of transcription by RNA polymerase II"/>
    <property type="evidence" value="ECO:0007669"/>
    <property type="project" value="TreeGrafter"/>
</dbReference>
<dbReference type="SUPFAM" id="SSF53098">
    <property type="entry name" value="Ribonuclease H-like"/>
    <property type="match status" value="1"/>
</dbReference>
<evidence type="ECO:0000313" key="1">
    <source>
        <dbReference type="EMBL" id="THV05583.1"/>
    </source>
</evidence>
<dbReference type="EMBL" id="ML179048">
    <property type="protein sequence ID" value="THV05583.1"/>
    <property type="molecule type" value="Genomic_DNA"/>
</dbReference>
<dbReference type="Proteomes" id="UP000297245">
    <property type="component" value="Unassembled WGS sequence"/>
</dbReference>
<name>A0A4S8MR65_DENBC</name>
<dbReference type="AlphaFoldDB" id="A0A4S8MR65"/>
<accession>A0A4S8MR65</accession>
<evidence type="ECO:0000313" key="2">
    <source>
        <dbReference type="Proteomes" id="UP000297245"/>
    </source>
</evidence>